<evidence type="ECO:0000313" key="3">
    <source>
        <dbReference type="EMBL" id="MBZ2386412.1"/>
    </source>
</evidence>
<dbReference type="EMBL" id="JAIPME010000002">
    <property type="protein sequence ID" value="MBZ2386412.1"/>
    <property type="molecule type" value="Genomic_DNA"/>
</dbReference>
<keyword evidence="1" id="KW-0677">Repeat</keyword>
<evidence type="ECO:0000256" key="1">
    <source>
        <dbReference type="ARBA" id="ARBA00022737"/>
    </source>
</evidence>
<dbReference type="PANTHER" id="PTHR10937:SF17">
    <property type="entry name" value="GLUCOSAMINE-FRUCTOSE-6-PHOSPHATE AMINOTRANSFERASE"/>
    <property type="match status" value="1"/>
</dbReference>
<dbReference type="CDD" id="cd05008">
    <property type="entry name" value="SIS_GlmS_GlmD_1"/>
    <property type="match status" value="1"/>
</dbReference>
<dbReference type="Gene3D" id="3.40.50.10490">
    <property type="entry name" value="Glucose-6-phosphate isomerase like protein, domain 1"/>
    <property type="match status" value="2"/>
</dbReference>
<protein>
    <submittedName>
        <fullName evidence="3">SIS domain-containing protein</fullName>
    </submittedName>
</protein>
<dbReference type="InterPro" id="IPR001347">
    <property type="entry name" value="SIS_dom"/>
</dbReference>
<feature type="domain" description="SIS" evidence="2">
    <location>
        <begin position="24"/>
        <end position="167"/>
    </location>
</feature>
<reference evidence="3 4" key="1">
    <citation type="submission" date="2021-08" db="EMBL/GenBank/DDBJ databases">
        <title>FDA dAtabase for Regulatory Grade micrObial Sequences (FDA-ARGOS): Supporting development and validation of Infectious Disease Dx tests.</title>
        <authorList>
            <person name="Sproer C."/>
            <person name="Gronow S."/>
            <person name="Severitt S."/>
            <person name="Schroder I."/>
            <person name="Tallon L."/>
            <person name="Sadzewicz L."/>
            <person name="Zhao X."/>
            <person name="Boylan J."/>
            <person name="Ott S."/>
            <person name="Bowen H."/>
            <person name="Vavikolanu K."/>
            <person name="Hazen T."/>
            <person name="Aluvathingal J."/>
            <person name="Nadendla S."/>
            <person name="Lowell S."/>
            <person name="Myers T."/>
            <person name="Yan Y."/>
            <person name="Sichtig H."/>
        </authorList>
    </citation>
    <scope>NUCLEOTIDE SEQUENCE [LARGE SCALE GENOMIC DNA]</scope>
    <source>
        <strain evidence="3 4">FDAARGOS_1460</strain>
    </source>
</reference>
<dbReference type="Proteomes" id="UP000734271">
    <property type="component" value="Unassembled WGS sequence"/>
</dbReference>
<comment type="caution">
    <text evidence="3">The sequence shown here is derived from an EMBL/GenBank/DDBJ whole genome shotgun (WGS) entry which is preliminary data.</text>
</comment>
<keyword evidence="4" id="KW-1185">Reference proteome</keyword>
<sequence length="332" mass="38667">MDLINCIDRIPYSLNEIVKIYGNNKEIFHNQDVRAINIIGSGTSHTSGELAKYFLEENSHIECRVEYPQLFKNKIKKDHVKEDEVFIFVSQTGHTKVVYDSLKIVKDLGGKTIAISEDKDSPIAKEADIFYDMLTFNEEFVFRTLGYTCTALILCLIGLRLGGIDISPYIYDLEYVINNLINVKNVATDWFEKNGEKFVMSDAFLFVGSEILYFVAKEFEIKFMEMLPIMSNSFELEESIHGPQNCFNNNMSFFILDKKEKTKSNSLQEFIENEITDKVVNFGDIGEKGKYFYFIEYSYLMQYLAYFFAKKKNRNLNERLNSNIDNYIKKLM</sequence>
<dbReference type="PROSITE" id="PS51464">
    <property type="entry name" value="SIS"/>
    <property type="match status" value="1"/>
</dbReference>
<dbReference type="InterPro" id="IPR046348">
    <property type="entry name" value="SIS_dom_sf"/>
</dbReference>
<organism evidence="3 4">
    <name type="scientific">Anaerococcus murdochii</name>
    <dbReference type="NCBI Taxonomy" id="411577"/>
    <lineage>
        <taxon>Bacteria</taxon>
        <taxon>Bacillati</taxon>
        <taxon>Bacillota</taxon>
        <taxon>Tissierellia</taxon>
        <taxon>Tissierellales</taxon>
        <taxon>Peptoniphilaceae</taxon>
        <taxon>Anaerococcus</taxon>
    </lineage>
</organism>
<dbReference type="SUPFAM" id="SSF53697">
    <property type="entry name" value="SIS domain"/>
    <property type="match status" value="1"/>
</dbReference>
<gene>
    <name evidence="3" type="ORF">K8P03_03730</name>
</gene>
<dbReference type="InterPro" id="IPR035466">
    <property type="entry name" value="GlmS/AgaS_SIS"/>
</dbReference>
<name>A0ABS7SXZ5_9FIRM</name>
<proteinExistence type="predicted"/>
<dbReference type="PANTHER" id="PTHR10937">
    <property type="entry name" value="GLUCOSAMINE--FRUCTOSE-6-PHOSPHATE AMINOTRANSFERASE, ISOMERIZING"/>
    <property type="match status" value="1"/>
</dbReference>
<dbReference type="Pfam" id="PF01380">
    <property type="entry name" value="SIS"/>
    <property type="match status" value="1"/>
</dbReference>
<evidence type="ECO:0000259" key="2">
    <source>
        <dbReference type="PROSITE" id="PS51464"/>
    </source>
</evidence>
<evidence type="ECO:0000313" key="4">
    <source>
        <dbReference type="Proteomes" id="UP000734271"/>
    </source>
</evidence>
<accession>A0ABS7SXZ5</accession>
<dbReference type="RefSeq" id="WP_223418391.1">
    <property type="nucleotide sequence ID" value="NZ_JAIPME010000002.1"/>
</dbReference>